<dbReference type="SUPFAM" id="SSF48726">
    <property type="entry name" value="Immunoglobulin"/>
    <property type="match status" value="3"/>
</dbReference>
<dbReference type="InterPro" id="IPR003599">
    <property type="entry name" value="Ig_sub"/>
</dbReference>
<dbReference type="RefSeq" id="XP_068069884.2">
    <property type="nucleotide sequence ID" value="XM_068213783.2"/>
</dbReference>
<dbReference type="InterPro" id="IPR013098">
    <property type="entry name" value="Ig_I-set"/>
</dbReference>
<dbReference type="PROSITE" id="PS50835">
    <property type="entry name" value="IG_LIKE"/>
    <property type="match status" value="2"/>
</dbReference>
<organism evidence="1 2">
    <name type="scientific">Danio rerio</name>
    <name type="common">Zebrafish</name>
    <name type="synonym">Brachydanio rerio</name>
    <dbReference type="NCBI Taxonomy" id="7955"/>
    <lineage>
        <taxon>Eukaryota</taxon>
        <taxon>Metazoa</taxon>
        <taxon>Chordata</taxon>
        <taxon>Craniata</taxon>
        <taxon>Vertebrata</taxon>
        <taxon>Euteleostomi</taxon>
        <taxon>Actinopterygii</taxon>
        <taxon>Neopterygii</taxon>
        <taxon>Teleostei</taxon>
        <taxon>Ostariophysi</taxon>
        <taxon>Cypriniformes</taxon>
        <taxon>Danionidae</taxon>
        <taxon>Danioninae</taxon>
        <taxon>Danio</taxon>
    </lineage>
</organism>
<dbReference type="InterPro" id="IPR036179">
    <property type="entry name" value="Ig-like_dom_sf"/>
</dbReference>
<name>A0AB32T9A9_DANRE</name>
<dbReference type="PANTHER" id="PTHR46484:SF7">
    <property type="entry name" value="MYELIN-ASSOCIATED GLYCOPROTEIN-LIKE-RELATED"/>
    <property type="match status" value="1"/>
</dbReference>
<reference evidence="2" key="1">
    <citation type="submission" date="2025-08" db="UniProtKB">
        <authorList>
            <consortium name="RefSeq"/>
        </authorList>
    </citation>
    <scope>IDENTIFICATION</scope>
    <source>
        <strain evidence="2">Tuebingen</strain>
        <tissue evidence="2">Fibroblasts and whole tissue</tissue>
    </source>
</reference>
<dbReference type="PANTHER" id="PTHR46484">
    <property type="entry name" value="SI:CH211-171H4.5-RELATED"/>
    <property type="match status" value="1"/>
</dbReference>
<dbReference type="KEGG" id="dre:108179342"/>
<accession>A0AB32T9A9</accession>
<dbReference type="GeneID" id="108179342"/>
<dbReference type="Proteomes" id="UP000000437">
    <property type="component" value="Chromosome 15"/>
</dbReference>
<dbReference type="SMART" id="SM00409">
    <property type="entry name" value="IG"/>
    <property type="match status" value="3"/>
</dbReference>
<proteinExistence type="predicted"/>
<gene>
    <name evidence="2" type="primary">LOC108179342</name>
</gene>
<dbReference type="RefSeq" id="XP_073780068.1">
    <property type="nucleotide sequence ID" value="XM_073923967.1"/>
</dbReference>
<evidence type="ECO:0000313" key="2">
    <source>
        <dbReference type="RefSeq" id="XP_068069884.2"/>
    </source>
</evidence>
<dbReference type="InterPro" id="IPR007110">
    <property type="entry name" value="Ig-like_dom"/>
</dbReference>
<protein>
    <submittedName>
        <fullName evidence="2">Uncharacterized protein isoform X1</fullName>
    </submittedName>
</protein>
<dbReference type="Gene3D" id="2.60.40.10">
    <property type="entry name" value="Immunoglobulins"/>
    <property type="match status" value="3"/>
</dbReference>
<evidence type="ECO:0000313" key="1">
    <source>
        <dbReference type="Proteomes" id="UP000000437"/>
    </source>
</evidence>
<keyword evidence="1" id="KW-1185">Reference proteome</keyword>
<dbReference type="AlphaFoldDB" id="A0AB32T9A9"/>
<dbReference type="Pfam" id="PF07679">
    <property type="entry name" value="I-set"/>
    <property type="match status" value="1"/>
</dbReference>
<sequence>MRPLIIHLLFQVVLLYGALGWDVTVPRNIRGLRGSCLVIPCSFSYTSYPAPNPRRVVWYQWVSKGYPLVCDQWYPNDVIDKFRGKTDLYRKPHWDCTLLISKVARSHHGEKIYAWIDPENVGKSTYAFYDVTSTIYVDDNPVEPSIEIYGGNKMGESITVVCSTFHTCPYKKPTISLNGINKDDQTNDEHKGNGLWKISLTHTGVVKTESLNFQCSVTHYGGRTASSSKYKSAKCVHQKIIIEPAVGDVTEHVQQIFTCTIYHSCQNEKPTITWNYRDMQISEETKTLSGLNRATYSKIIFVGKNKDHGKRLICTASFSGGSTEASVSIRVQRVLLFDALGWEMKIPQDIHGLKGSCLVIPCSFSYKSNPPQNPNRVVWYQWASSGRPLVYDSLHANNVITKFRGKTELYGNSNSNCSLLIKNLEQSHHNEKLYTRIDPENIAWTNYKHDDFTSTILIDESPQLPKMDFSGGERMGDNITVTCSAFHTCPHSKPSITLNGVEGSDEIKHESFKDGQWKITLTRKAVVKAESSSIECSVTYHGGVKATATMTKNVKCVHQKITIEPAIADVTEGVEQLFNCTVYHSCQKENPTITWNYENMQVSEGRKTLSGLDRITYSNITFLGAKEDNGKELTCTVQMSGGNSEKSVVLRVKEYQKPDPILNETYFQYMADVIPKITALPRSCVVIPCSFTPEDEHLTRLRVRWVNKKGGYMYHTDPVDVLDNFKGRTKLLGDPDEQNCTLEMDDVRTHDNGPFCFQAEKKEEKYSFNNSCVFIIMRKTPDTPVISPLPNDIKPGTAVTVKCSVKHTCSSHPPEIIWSVSTVRETISHNPMGGGVWETVSTVNFILTGYEEEDKIVCNAKFWGGKTQSNSSAPLSVKRIQAVESGPYIIASSLVFILICILAGVFIYRRRQSKPSITLNGVEGSDEIKHESFKDGQWKITLTRKAVVKAESSSIECSVTYHGGVKATATMTKNVKCVHQKITIEPAIADVTEGVEQLFNCTVYHSCQKENPTITWNYENMQVSEGRKTLSGLDRITYSNITFLGAKEDNGKELTCTVQMSGGNSEKSVVLRVKEYQKPDPILNETYFQYMADVIPKITALPRSCVVIPCSFTPEDEHLTRLRVRWVNKKGGYMYHTDPVDVLDNFKGRTKLLGDPDEQNCTLEMDDVRTHDNGPFCFQAEKKEEKYSFNNSCVFIIMRKTPDTPVISPLPNDIKPGTAVTVKCSVKHTCSSHPPEIIWSVSTVRETISHNPMGGGVWETVSTVNFILTGYEEEDKIVCNAKFWGGKTQSNSSAPLSVKRIQAVESGPYIIASSLVFILICILAGVFIYRRRQRQPCEDITRSEPRRSVWNRFSSRFSMPDGRAAWFNSGNRSDIRDAPGRPPKPEQRRSIWSRFSRHQSPRNNPNMRAEYKANNTCNVPQNKTFDKPHMPSPKSQRKTCGGYDHDADYTNLY</sequence>
<dbReference type="InterPro" id="IPR013783">
    <property type="entry name" value="Ig-like_fold"/>
</dbReference>